<dbReference type="CDD" id="cd17546">
    <property type="entry name" value="REC_hyHK_CKI1_RcsC-like"/>
    <property type="match status" value="1"/>
</dbReference>
<dbReference type="PROSITE" id="PS50110">
    <property type="entry name" value="RESPONSE_REGULATORY"/>
    <property type="match status" value="1"/>
</dbReference>
<evidence type="ECO:0000256" key="3">
    <source>
        <dbReference type="PROSITE-ProRule" id="PRU00169"/>
    </source>
</evidence>
<feature type="modified residue" description="4-aspartylphosphate" evidence="3">
    <location>
        <position position="60"/>
    </location>
</feature>
<evidence type="ECO:0000313" key="5">
    <source>
        <dbReference type="EMBL" id="PLX17682.1"/>
    </source>
</evidence>
<organism evidence="5 6">
    <name type="scientific">Muiribacterium halophilum</name>
    <dbReference type="NCBI Taxonomy" id="2053465"/>
    <lineage>
        <taxon>Bacteria</taxon>
        <taxon>Candidatus Muiribacteriota</taxon>
        <taxon>Candidatus Muiribacteriia</taxon>
        <taxon>Candidatus Muiribacteriales</taxon>
        <taxon>Candidatus Muiribacteriaceae</taxon>
        <taxon>Candidatus Muiribacterium</taxon>
    </lineage>
</organism>
<dbReference type="PANTHER" id="PTHR45339:SF1">
    <property type="entry name" value="HYBRID SIGNAL TRANSDUCTION HISTIDINE KINASE J"/>
    <property type="match status" value="1"/>
</dbReference>
<dbReference type="InterPro" id="IPR011006">
    <property type="entry name" value="CheY-like_superfamily"/>
</dbReference>
<proteinExistence type="predicted"/>
<reference evidence="5 6" key="1">
    <citation type="submission" date="2017-11" db="EMBL/GenBank/DDBJ databases">
        <title>Genome-resolved metagenomics identifies genetic mobility, metabolic interactions, and unexpected diversity in perchlorate-reducing communities.</title>
        <authorList>
            <person name="Barnum T.P."/>
            <person name="Figueroa I.A."/>
            <person name="Carlstrom C.I."/>
            <person name="Lucas L.N."/>
            <person name="Engelbrektson A.L."/>
            <person name="Coates J.D."/>
        </authorList>
    </citation>
    <scope>NUCLEOTIDE SEQUENCE [LARGE SCALE GENOMIC DNA]</scope>
    <source>
        <strain evidence="5">BM706</strain>
    </source>
</reference>
<name>A0A2N5ZGD6_MUIH1</name>
<comment type="caution">
    <text evidence="5">The sequence shown here is derived from an EMBL/GenBank/DDBJ whole genome shotgun (WGS) entry which is preliminary data.</text>
</comment>
<dbReference type="SUPFAM" id="SSF52172">
    <property type="entry name" value="CheY-like"/>
    <property type="match status" value="1"/>
</dbReference>
<feature type="domain" description="Response regulatory" evidence="4">
    <location>
        <begin position="10"/>
        <end position="130"/>
    </location>
</feature>
<keyword evidence="1 3" id="KW-0597">Phosphoprotein</keyword>
<keyword evidence="2" id="KW-0902">Two-component regulatory system</keyword>
<evidence type="ECO:0000256" key="2">
    <source>
        <dbReference type="ARBA" id="ARBA00023012"/>
    </source>
</evidence>
<dbReference type="Gene3D" id="3.40.50.2300">
    <property type="match status" value="1"/>
</dbReference>
<sequence>MDLIKGNGQKILIVEDTEENIIFLTTFLNKADYNVLQARDGKEALDILGSEKDISLVLMDIQMPVMDGIAAIKELRKLEEKGQKDPMYVFALTAHAMAGDEERCLEAGFDGYIAKPFRIKDILKKIDDVIKKD</sequence>
<protein>
    <submittedName>
        <fullName evidence="5">Response regulator</fullName>
    </submittedName>
</protein>
<dbReference type="AlphaFoldDB" id="A0A2N5ZGD6"/>
<dbReference type="Proteomes" id="UP000234857">
    <property type="component" value="Unassembled WGS sequence"/>
</dbReference>
<dbReference type="EMBL" id="PKTG01000083">
    <property type="protein sequence ID" value="PLX17682.1"/>
    <property type="molecule type" value="Genomic_DNA"/>
</dbReference>
<gene>
    <name evidence="5" type="ORF">C0601_06535</name>
</gene>
<evidence type="ECO:0000256" key="1">
    <source>
        <dbReference type="ARBA" id="ARBA00022553"/>
    </source>
</evidence>
<evidence type="ECO:0000259" key="4">
    <source>
        <dbReference type="PROSITE" id="PS50110"/>
    </source>
</evidence>
<dbReference type="Pfam" id="PF00072">
    <property type="entry name" value="Response_reg"/>
    <property type="match status" value="1"/>
</dbReference>
<dbReference type="SMART" id="SM00448">
    <property type="entry name" value="REC"/>
    <property type="match status" value="1"/>
</dbReference>
<dbReference type="PANTHER" id="PTHR45339">
    <property type="entry name" value="HYBRID SIGNAL TRANSDUCTION HISTIDINE KINASE J"/>
    <property type="match status" value="1"/>
</dbReference>
<accession>A0A2N5ZGD6</accession>
<dbReference type="InterPro" id="IPR001789">
    <property type="entry name" value="Sig_transdc_resp-reg_receiver"/>
</dbReference>
<dbReference type="GO" id="GO:0000160">
    <property type="term" value="P:phosphorelay signal transduction system"/>
    <property type="evidence" value="ECO:0007669"/>
    <property type="project" value="UniProtKB-KW"/>
</dbReference>
<evidence type="ECO:0000313" key="6">
    <source>
        <dbReference type="Proteomes" id="UP000234857"/>
    </source>
</evidence>